<feature type="region of interest" description="Disordered" evidence="1">
    <location>
        <begin position="1"/>
        <end position="82"/>
    </location>
</feature>
<feature type="compositionally biased region" description="Polar residues" evidence="1">
    <location>
        <begin position="1"/>
        <end position="12"/>
    </location>
</feature>
<protein>
    <submittedName>
        <fullName evidence="2">Uncharacterized protein</fullName>
    </submittedName>
</protein>
<feature type="compositionally biased region" description="Basic and acidic residues" evidence="1">
    <location>
        <begin position="20"/>
        <end position="32"/>
    </location>
</feature>
<organism evidence="2">
    <name type="scientific">Dendroctonus ponderosae</name>
    <name type="common">Mountain pine beetle</name>
    <dbReference type="NCBI Taxonomy" id="77166"/>
    <lineage>
        <taxon>Eukaryota</taxon>
        <taxon>Metazoa</taxon>
        <taxon>Ecdysozoa</taxon>
        <taxon>Arthropoda</taxon>
        <taxon>Hexapoda</taxon>
        <taxon>Insecta</taxon>
        <taxon>Pterygota</taxon>
        <taxon>Neoptera</taxon>
        <taxon>Endopterygota</taxon>
        <taxon>Coleoptera</taxon>
        <taxon>Polyphaga</taxon>
        <taxon>Cucujiformia</taxon>
        <taxon>Curculionidae</taxon>
        <taxon>Scolytinae</taxon>
        <taxon>Dendroctonus</taxon>
    </lineage>
</organism>
<dbReference type="EMBL" id="KB740967">
    <property type="protein sequence ID" value="ENN76851.1"/>
    <property type="molecule type" value="Genomic_DNA"/>
</dbReference>
<dbReference type="AlphaFoldDB" id="N6U874"/>
<evidence type="ECO:0000313" key="4">
    <source>
        <dbReference type="Proteomes" id="UP000030742"/>
    </source>
</evidence>
<evidence type="ECO:0000313" key="2">
    <source>
        <dbReference type="EMBL" id="ENN76851.1"/>
    </source>
</evidence>
<evidence type="ECO:0000313" key="3">
    <source>
        <dbReference type="EMBL" id="ERL87121.1"/>
    </source>
</evidence>
<dbReference type="HOGENOM" id="CLU_2199611_0_0_1"/>
<reference evidence="2 4" key="1">
    <citation type="journal article" date="2013" name="Genome Biol.">
        <title>Draft genome of the mountain pine beetle, Dendroctonus ponderosae Hopkins, a major forest pest.</title>
        <authorList>
            <person name="Keeling C.I."/>
            <person name="Yuen M.M."/>
            <person name="Liao N.Y."/>
            <person name="Docking T.R."/>
            <person name="Chan S.K."/>
            <person name="Taylor G.A."/>
            <person name="Palmquist D.L."/>
            <person name="Jackman S.D."/>
            <person name="Nguyen A."/>
            <person name="Li M."/>
            <person name="Henderson H."/>
            <person name="Janes J.K."/>
            <person name="Zhao Y."/>
            <person name="Pandoh P."/>
            <person name="Moore R."/>
            <person name="Sperling F.A."/>
            <person name="Huber D.P."/>
            <person name="Birol I."/>
            <person name="Jones S.J."/>
            <person name="Bohlmann J."/>
        </authorList>
    </citation>
    <scope>NUCLEOTIDE SEQUENCE</scope>
</reference>
<accession>N6U874</accession>
<feature type="compositionally biased region" description="Polar residues" evidence="1">
    <location>
        <begin position="62"/>
        <end position="71"/>
    </location>
</feature>
<dbReference type="Proteomes" id="UP000030742">
    <property type="component" value="Unassembled WGS sequence"/>
</dbReference>
<gene>
    <name evidence="3" type="ORF">D910_04521</name>
    <name evidence="2" type="ORF">YQE_06692</name>
</gene>
<evidence type="ECO:0000256" key="1">
    <source>
        <dbReference type="SAM" id="MobiDB-lite"/>
    </source>
</evidence>
<proteinExistence type="predicted"/>
<dbReference type="EMBL" id="KB631918">
    <property type="protein sequence ID" value="ERL87121.1"/>
    <property type="molecule type" value="Genomic_DNA"/>
</dbReference>
<name>N6U874_DENPD</name>
<feature type="non-terminal residue" evidence="2">
    <location>
        <position position="1"/>
    </location>
</feature>
<sequence length="108" mass="12319">MSNFFSNLFSGTKSKSKKEKSKETNHDNHLTEDGQEAENLPVLNRRLSLSKSGRMKEKKRSNISVMQTNLDGSCKETNNRKPSLVNNEVFDIEGIERAEKEASHQQLH</sequence>